<accession>A0A0U5GJ51</accession>
<evidence type="ECO:0000313" key="1">
    <source>
        <dbReference type="EMBL" id="CEL11894.1"/>
    </source>
</evidence>
<dbReference type="Proteomes" id="UP000054771">
    <property type="component" value="Unassembled WGS sequence"/>
</dbReference>
<name>A0A0U5GJ51_ASPCI</name>
<keyword evidence="2" id="KW-1185">Reference proteome</keyword>
<dbReference type="OrthoDB" id="10251412at2759"/>
<evidence type="ECO:0000313" key="2">
    <source>
        <dbReference type="Proteomes" id="UP000054771"/>
    </source>
</evidence>
<dbReference type="AlphaFoldDB" id="A0A0U5GJ51"/>
<dbReference type="STRING" id="454130.A0A0U5GJ51"/>
<organism evidence="1 2">
    <name type="scientific">Aspergillus calidoustus</name>
    <dbReference type="NCBI Taxonomy" id="454130"/>
    <lineage>
        <taxon>Eukaryota</taxon>
        <taxon>Fungi</taxon>
        <taxon>Dikarya</taxon>
        <taxon>Ascomycota</taxon>
        <taxon>Pezizomycotina</taxon>
        <taxon>Eurotiomycetes</taxon>
        <taxon>Eurotiomycetidae</taxon>
        <taxon>Eurotiales</taxon>
        <taxon>Aspergillaceae</taxon>
        <taxon>Aspergillus</taxon>
        <taxon>Aspergillus subgen. Nidulantes</taxon>
    </lineage>
</organism>
<gene>
    <name evidence="1" type="ORF">ASPCAL14989</name>
</gene>
<sequence length="158" mass="17273">MQPVAAHVMGDLDSCGRMIAYSSPACSEWTSDHIDRLSIMFAENVPPDRYTAAEVQNYHLQSRSRPFEAVDNVPRWVDKPQAPFDIDFAAPLSTFRIAGLYAIHGGAYNIPVSAVIFSWPRAEDARTGEAIELRALLLQGASNGSKEGYWDTGPGGCV</sequence>
<dbReference type="EMBL" id="CDMC01000034">
    <property type="protein sequence ID" value="CEL11894.1"/>
    <property type="molecule type" value="Genomic_DNA"/>
</dbReference>
<reference evidence="2" key="1">
    <citation type="journal article" date="2016" name="Genome Announc.">
        <title>Draft genome sequences of fungus Aspergillus calidoustus.</title>
        <authorList>
            <person name="Horn F."/>
            <person name="Linde J."/>
            <person name="Mattern D.J."/>
            <person name="Walther G."/>
            <person name="Guthke R."/>
            <person name="Scherlach K."/>
            <person name="Martin K."/>
            <person name="Brakhage A.A."/>
            <person name="Petzke L."/>
            <person name="Valiante V."/>
        </authorList>
    </citation>
    <scope>NUCLEOTIDE SEQUENCE [LARGE SCALE GENOMIC DNA]</scope>
    <source>
        <strain evidence="2">SF006504</strain>
    </source>
</reference>
<proteinExistence type="predicted"/>
<protein>
    <submittedName>
        <fullName evidence="1">Uncharacterized protein</fullName>
    </submittedName>
</protein>